<keyword evidence="2 4" id="KW-0472">Membrane</keyword>
<keyword evidence="3" id="KW-0998">Cell outer membrane</keyword>
<gene>
    <name evidence="7" type="ORF">N7U68_14210</name>
</gene>
<dbReference type="EMBL" id="CP106738">
    <property type="protein sequence ID" value="UXX82248.1"/>
    <property type="molecule type" value="Genomic_DNA"/>
</dbReference>
<feature type="compositionally biased region" description="Basic and acidic residues" evidence="5">
    <location>
        <begin position="586"/>
        <end position="597"/>
    </location>
</feature>
<dbReference type="PANTHER" id="PTHR30329">
    <property type="entry name" value="STATOR ELEMENT OF FLAGELLAR MOTOR COMPLEX"/>
    <property type="match status" value="1"/>
</dbReference>
<keyword evidence="8" id="KW-1185">Reference proteome</keyword>
<dbReference type="InterPro" id="IPR006664">
    <property type="entry name" value="OMP_bac"/>
</dbReference>
<name>A0ABY6DAN7_9RHOB</name>
<evidence type="ECO:0000256" key="4">
    <source>
        <dbReference type="PROSITE-ProRule" id="PRU00473"/>
    </source>
</evidence>
<evidence type="ECO:0000256" key="1">
    <source>
        <dbReference type="ARBA" id="ARBA00004442"/>
    </source>
</evidence>
<dbReference type="Pfam" id="PF00691">
    <property type="entry name" value="OmpA"/>
    <property type="match status" value="1"/>
</dbReference>
<dbReference type="SUPFAM" id="SSF103088">
    <property type="entry name" value="OmpA-like"/>
    <property type="match status" value="1"/>
</dbReference>
<comment type="subcellular location">
    <subcellularLocation>
        <location evidence="1">Cell outer membrane</location>
    </subcellularLocation>
</comment>
<dbReference type="PANTHER" id="PTHR30329:SF21">
    <property type="entry name" value="LIPOPROTEIN YIAD-RELATED"/>
    <property type="match status" value="1"/>
</dbReference>
<dbReference type="InterPro" id="IPR006665">
    <property type="entry name" value="OmpA-like"/>
</dbReference>
<reference evidence="7" key="1">
    <citation type="submission" date="2022-10" db="EMBL/GenBank/DDBJ databases">
        <title>Roseovarius pelagicus sp. nov., isolated from Arctic seawater.</title>
        <authorList>
            <person name="Hong Y.W."/>
            <person name="Hwang C.Y."/>
        </authorList>
    </citation>
    <scope>NUCLEOTIDE SEQUENCE</scope>
    <source>
        <strain evidence="7">HL-MP18</strain>
    </source>
</reference>
<dbReference type="PRINTS" id="PR01021">
    <property type="entry name" value="OMPADOMAIN"/>
</dbReference>
<evidence type="ECO:0000256" key="3">
    <source>
        <dbReference type="ARBA" id="ARBA00023237"/>
    </source>
</evidence>
<sequence length="644" mass="68408">MRLSSIFAIAGTFVLAAILAWVAAGFSVTVIEDNSRTEVRRALELQGMEWAEVDADGLQVFLAGTAPTEATRFGALSVAGGVVDAARVIDQMLVEDSADIAPPRFSVEILRNGSGLSLIGLIPTATDRDALLRQITDAAKTDDVADLLETADYPMPEGWEAAIDYSVRALSKLDRAKISIDAGQVTIETMTDSIEEKLELETELSRRIPARLIVDVEVSAPRPVITPFTLRFLIEEGVARFDACSADTEASSEEIIGAATKAGLTGEADCVIGLGVPTPQWGRAGALAISAVAKLGGGSVTFADADISLIAAQGTPENTFDDVVGELDAALPDVFALHAVLPPPPDDSAPVTPEFVATLSPEGSVQLRGRLGSDRLRQTVDSFAKARFTTDSVYTKARVVEGLPPEWPVRVLTGLEALAYLSNGAVVVEPEMLRVVGNTGHKTASAQIAGLLAEKLGEAEQFEIDVTYQEKLDPVASIPTPEECIALIAEQQVGRKLNFEPGSSTIDSNGADIVNDIAEILENCGEIQIEIGGYTDSQGRETMNQQLSQARANAVLDALRARRILTSSYSAVGHGEANPIADNDTEEGREANRRIEFRLIVPETTEETETGLEALEDAGQEETDADEDPADDPAAEEGTADEQN</sequence>
<dbReference type="Gene3D" id="3.30.1330.60">
    <property type="entry name" value="OmpA-like domain"/>
    <property type="match status" value="1"/>
</dbReference>
<dbReference type="RefSeq" id="WP_263047232.1">
    <property type="nucleotide sequence ID" value="NZ_CP106738.1"/>
</dbReference>
<evidence type="ECO:0000256" key="5">
    <source>
        <dbReference type="SAM" id="MobiDB-lite"/>
    </source>
</evidence>
<evidence type="ECO:0000313" key="8">
    <source>
        <dbReference type="Proteomes" id="UP001064087"/>
    </source>
</evidence>
<organism evidence="7 8">
    <name type="scientific">Roseovarius pelagicus</name>
    <dbReference type="NCBI Taxonomy" id="2980108"/>
    <lineage>
        <taxon>Bacteria</taxon>
        <taxon>Pseudomonadati</taxon>
        <taxon>Pseudomonadota</taxon>
        <taxon>Alphaproteobacteria</taxon>
        <taxon>Rhodobacterales</taxon>
        <taxon>Roseobacteraceae</taxon>
        <taxon>Roseovarius</taxon>
    </lineage>
</organism>
<evidence type="ECO:0000256" key="2">
    <source>
        <dbReference type="ARBA" id="ARBA00023136"/>
    </source>
</evidence>
<proteinExistence type="predicted"/>
<dbReference type="Gene3D" id="3.40.1520.20">
    <property type="match status" value="1"/>
</dbReference>
<dbReference type="Proteomes" id="UP001064087">
    <property type="component" value="Chromosome"/>
</dbReference>
<feature type="region of interest" description="Disordered" evidence="5">
    <location>
        <begin position="573"/>
        <end position="644"/>
    </location>
</feature>
<dbReference type="InterPro" id="IPR050330">
    <property type="entry name" value="Bact_OuterMem_StrucFunc"/>
</dbReference>
<feature type="domain" description="OmpA-like" evidence="6">
    <location>
        <begin position="488"/>
        <end position="603"/>
    </location>
</feature>
<dbReference type="PROSITE" id="PS51123">
    <property type="entry name" value="OMPA_2"/>
    <property type="match status" value="1"/>
</dbReference>
<accession>A0ABY6DAN7</accession>
<feature type="compositionally biased region" description="Acidic residues" evidence="5">
    <location>
        <begin position="604"/>
        <end position="644"/>
    </location>
</feature>
<evidence type="ECO:0000259" key="6">
    <source>
        <dbReference type="PROSITE" id="PS51123"/>
    </source>
</evidence>
<dbReference type="InterPro" id="IPR036737">
    <property type="entry name" value="OmpA-like_sf"/>
</dbReference>
<protein>
    <submittedName>
        <fullName evidence="7">OmpA family protein</fullName>
    </submittedName>
</protein>
<dbReference type="CDD" id="cd07185">
    <property type="entry name" value="OmpA_C-like"/>
    <property type="match status" value="1"/>
</dbReference>
<evidence type="ECO:0000313" key="7">
    <source>
        <dbReference type="EMBL" id="UXX82248.1"/>
    </source>
</evidence>